<name>A0A1L3F2K7_BRAJP</name>
<evidence type="ECO:0000313" key="3">
    <source>
        <dbReference type="EMBL" id="APG07523.1"/>
    </source>
</evidence>
<dbReference type="EMBL" id="CP017637">
    <property type="protein sequence ID" value="APG07523.1"/>
    <property type="molecule type" value="Genomic_DNA"/>
</dbReference>
<dbReference type="RefSeq" id="WP_071908957.1">
    <property type="nucleotide sequence ID" value="NZ_CP017637.1"/>
</dbReference>
<feature type="signal peptide" evidence="2">
    <location>
        <begin position="1"/>
        <end position="30"/>
    </location>
</feature>
<proteinExistence type="predicted"/>
<gene>
    <name evidence="3" type="ORF">BKD09_04195</name>
</gene>
<feature type="chain" id="PRO_5012860205" description="PEGA domain-containing protein" evidence="2">
    <location>
        <begin position="31"/>
        <end position="247"/>
    </location>
</feature>
<sequence>MTTVRRRTKVPARWRLFACGLALLAGGLVAAGAGGWLPHPSPQTSAALTPADPDAEMPVPKQHNFSSSNTTHMTGIEIPLRVGLEAHVQAQLSDVLAFYRTELAKRGWEERPDGAVVAADHVQLAFASPKGPATLKLGRAQDETIVSLVQRNTEAAAKANFLPIAGQARLIFGYLAPDTASLTINDQTIKIAGGVNQPQTLDLPPGKYSYKLVVSGYAVRTDTITVASGEAWSLSLGDDDKKPDQIY</sequence>
<reference evidence="3 4" key="1">
    <citation type="submission" date="2016-11" db="EMBL/GenBank/DDBJ databases">
        <title>Complete Genome Sequence of Bradyrhizobium sp. strain J5, an isolated from soybean nodule in Hokkaido.</title>
        <authorList>
            <person name="Kanehara K."/>
        </authorList>
    </citation>
    <scope>NUCLEOTIDE SEQUENCE [LARGE SCALE GENOMIC DNA]</scope>
    <source>
        <strain evidence="3 4">J5</strain>
    </source>
</reference>
<evidence type="ECO:0000256" key="2">
    <source>
        <dbReference type="SAM" id="SignalP"/>
    </source>
</evidence>
<evidence type="ECO:0000256" key="1">
    <source>
        <dbReference type="SAM" id="MobiDB-lite"/>
    </source>
</evidence>
<dbReference type="OrthoDB" id="7927554at2"/>
<evidence type="ECO:0008006" key="5">
    <source>
        <dbReference type="Google" id="ProtNLM"/>
    </source>
</evidence>
<organism evidence="3 4">
    <name type="scientific">Bradyrhizobium japonicum</name>
    <dbReference type="NCBI Taxonomy" id="375"/>
    <lineage>
        <taxon>Bacteria</taxon>
        <taxon>Pseudomonadati</taxon>
        <taxon>Pseudomonadota</taxon>
        <taxon>Alphaproteobacteria</taxon>
        <taxon>Hyphomicrobiales</taxon>
        <taxon>Nitrobacteraceae</taxon>
        <taxon>Bradyrhizobium</taxon>
    </lineage>
</organism>
<dbReference type="Proteomes" id="UP000181962">
    <property type="component" value="Chromosome"/>
</dbReference>
<feature type="region of interest" description="Disordered" evidence="1">
    <location>
        <begin position="41"/>
        <end position="70"/>
    </location>
</feature>
<dbReference type="AlphaFoldDB" id="A0A1L3F2K7"/>
<accession>A0A1L3F2K7</accession>
<evidence type="ECO:0000313" key="4">
    <source>
        <dbReference type="Proteomes" id="UP000181962"/>
    </source>
</evidence>
<protein>
    <recommendedName>
        <fullName evidence="5">PEGA domain-containing protein</fullName>
    </recommendedName>
</protein>
<keyword evidence="2" id="KW-0732">Signal</keyword>